<dbReference type="GO" id="GO:0030674">
    <property type="term" value="F:protein-macromolecule adaptor activity"/>
    <property type="evidence" value="ECO:0007669"/>
    <property type="project" value="TreeGrafter"/>
</dbReference>
<dbReference type="RefSeq" id="XP_040793823.1">
    <property type="nucleotide sequence ID" value="XM_040929932.1"/>
</dbReference>
<proteinExistence type="predicted"/>
<dbReference type="GO" id="GO:0005778">
    <property type="term" value="C:peroxisomal membrane"/>
    <property type="evidence" value="ECO:0007669"/>
    <property type="project" value="InterPro"/>
</dbReference>
<feature type="compositionally biased region" description="Low complexity" evidence="1">
    <location>
        <begin position="488"/>
        <end position="500"/>
    </location>
</feature>
<evidence type="ECO:0000313" key="4">
    <source>
        <dbReference type="Proteomes" id="UP000800039"/>
    </source>
</evidence>
<keyword evidence="2" id="KW-0812">Transmembrane</keyword>
<organism evidence="3 4">
    <name type="scientific">Cucurbitaria berberidis CBS 394.84</name>
    <dbReference type="NCBI Taxonomy" id="1168544"/>
    <lineage>
        <taxon>Eukaryota</taxon>
        <taxon>Fungi</taxon>
        <taxon>Dikarya</taxon>
        <taxon>Ascomycota</taxon>
        <taxon>Pezizomycotina</taxon>
        <taxon>Dothideomycetes</taxon>
        <taxon>Pleosporomycetidae</taxon>
        <taxon>Pleosporales</taxon>
        <taxon>Pleosporineae</taxon>
        <taxon>Cucurbitariaceae</taxon>
        <taxon>Cucurbitaria</taxon>
    </lineage>
</organism>
<evidence type="ECO:0000256" key="2">
    <source>
        <dbReference type="SAM" id="Phobius"/>
    </source>
</evidence>
<keyword evidence="4" id="KW-1185">Reference proteome</keyword>
<comment type="caution">
    <text evidence="3">The sequence shown here is derived from an EMBL/GenBank/DDBJ whole genome shotgun (WGS) entry which is preliminary data.</text>
</comment>
<accession>A0A9P4GTV4</accession>
<dbReference type="PANTHER" id="PTHR28080">
    <property type="entry name" value="PEROXISOMAL BIOGENESIS FACTOR 3"/>
    <property type="match status" value="1"/>
</dbReference>
<sequence length="520" mass="57140">MIQSTRRWFRRNRTNFAIGAGVLGAGYLAGQYVLGKLSEARQRMGDERIAKENLRRRFEQNQEDCTFTVLAILPTATENILDAIPVEQVLEELQRQKAQRLARSVGPSEIASSAPPSVADTTEDDAQSSSLQTDSFVHTSQVGTEGGSSTGPAEGNSGASDEQKSKKSKAQLWNEMKISSITRAFTLVYTLSLLTLLTRIQLNLLGRRNYLASVVSLAAPQPASEESRINLENNDDDNFEQAYGNDFETNRRYLSLSWWLLHRGCLDLIEKVRVAVQEVFGLLNPREEITLERLSELTLEVRKKVEGATEEERRTCKWLSYLLPSQDQEDYVLRESGMTSSSESTSPTTTTSLRRLIDETSDLIDSPSFTHVLTLLLDAAFSHLVDVKISQLSYKIPPISDNHARVQEIVGSDVKAKVANSLAVFCRQAHSIGSGANNEYLAAIEQVRDLEAFAAVVYSSNFEFESPEGAAVLSSRPGTAEGPPPPATSLAAPPTPNLATDSGFESAWGKALAKEDGKAY</sequence>
<evidence type="ECO:0000313" key="3">
    <source>
        <dbReference type="EMBL" id="KAF1851260.1"/>
    </source>
</evidence>
<dbReference type="OrthoDB" id="45930at2759"/>
<dbReference type="InterPro" id="IPR006966">
    <property type="entry name" value="Peroxin-3"/>
</dbReference>
<dbReference type="Pfam" id="PF04882">
    <property type="entry name" value="Peroxin-3"/>
    <property type="match status" value="1"/>
</dbReference>
<dbReference type="GeneID" id="63847184"/>
<gene>
    <name evidence="3" type="ORF">K460DRAFT_303272</name>
</gene>
<dbReference type="EMBL" id="ML976614">
    <property type="protein sequence ID" value="KAF1851260.1"/>
    <property type="molecule type" value="Genomic_DNA"/>
</dbReference>
<keyword evidence="2" id="KW-1133">Transmembrane helix</keyword>
<evidence type="ECO:0000256" key="1">
    <source>
        <dbReference type="SAM" id="MobiDB-lite"/>
    </source>
</evidence>
<feature type="region of interest" description="Disordered" evidence="1">
    <location>
        <begin position="101"/>
        <end position="168"/>
    </location>
</feature>
<dbReference type="AlphaFoldDB" id="A0A9P4GTV4"/>
<feature type="transmembrane region" description="Helical" evidence="2">
    <location>
        <begin position="16"/>
        <end position="34"/>
    </location>
</feature>
<feature type="region of interest" description="Disordered" evidence="1">
    <location>
        <begin position="472"/>
        <end position="503"/>
    </location>
</feature>
<name>A0A9P4GTV4_9PLEO</name>
<dbReference type="Proteomes" id="UP000800039">
    <property type="component" value="Unassembled WGS sequence"/>
</dbReference>
<dbReference type="GO" id="GO:0045046">
    <property type="term" value="P:protein import into peroxisome membrane"/>
    <property type="evidence" value="ECO:0007669"/>
    <property type="project" value="TreeGrafter"/>
</dbReference>
<feature type="compositionally biased region" description="Polar residues" evidence="1">
    <location>
        <begin position="127"/>
        <end position="143"/>
    </location>
</feature>
<protein>
    <submittedName>
        <fullName evidence="3">Peroxisomal membrane protein</fullName>
    </submittedName>
</protein>
<dbReference type="PANTHER" id="PTHR28080:SF1">
    <property type="entry name" value="PEROXISOMAL BIOGENESIS FACTOR 3"/>
    <property type="match status" value="1"/>
</dbReference>
<reference evidence="3" key="1">
    <citation type="submission" date="2020-01" db="EMBL/GenBank/DDBJ databases">
        <authorList>
            <consortium name="DOE Joint Genome Institute"/>
            <person name="Haridas S."/>
            <person name="Albert R."/>
            <person name="Binder M."/>
            <person name="Bloem J."/>
            <person name="Labutti K."/>
            <person name="Salamov A."/>
            <person name="Andreopoulos B."/>
            <person name="Baker S.E."/>
            <person name="Barry K."/>
            <person name="Bills G."/>
            <person name="Bluhm B.H."/>
            <person name="Cannon C."/>
            <person name="Castanera R."/>
            <person name="Culley D.E."/>
            <person name="Daum C."/>
            <person name="Ezra D."/>
            <person name="Gonzalez J.B."/>
            <person name="Henrissat B."/>
            <person name="Kuo A."/>
            <person name="Liang C."/>
            <person name="Lipzen A."/>
            <person name="Lutzoni F."/>
            <person name="Magnuson J."/>
            <person name="Mondo S."/>
            <person name="Nolan M."/>
            <person name="Ohm R."/>
            <person name="Pangilinan J."/>
            <person name="Park H.-J."/>
            <person name="Ramirez L."/>
            <person name="Alfaro M."/>
            <person name="Sun H."/>
            <person name="Tritt A."/>
            <person name="Yoshinaga Y."/>
            <person name="Zwiers L.-H."/>
            <person name="Turgeon B.G."/>
            <person name="Goodwin S.B."/>
            <person name="Spatafora J.W."/>
            <person name="Crous P.W."/>
            <person name="Grigoriev I.V."/>
        </authorList>
    </citation>
    <scope>NUCLEOTIDE SEQUENCE</scope>
    <source>
        <strain evidence="3">CBS 394.84</strain>
    </source>
</reference>
<keyword evidence="2" id="KW-0472">Membrane</keyword>